<evidence type="ECO:0000256" key="4">
    <source>
        <dbReference type="ARBA" id="ARBA00023239"/>
    </source>
</evidence>
<dbReference type="AlphaFoldDB" id="A0AAV3PJ10"/>
<evidence type="ECO:0000256" key="1">
    <source>
        <dbReference type="ARBA" id="ARBA00001946"/>
    </source>
</evidence>
<keyword evidence="4" id="KW-0456">Lyase</keyword>
<dbReference type="GO" id="GO:0000287">
    <property type="term" value="F:magnesium ion binding"/>
    <property type="evidence" value="ECO:0007669"/>
    <property type="project" value="InterPro"/>
</dbReference>
<dbReference type="InterPro" id="IPR008930">
    <property type="entry name" value="Terpenoid_cyclase/PrenylTrfase"/>
</dbReference>
<dbReference type="SFLD" id="SFLDG01014">
    <property type="entry name" value="Terpene_Cyclase_Like_1_N-term"/>
    <property type="match status" value="1"/>
</dbReference>
<evidence type="ECO:0000313" key="7">
    <source>
        <dbReference type="EMBL" id="GAA0151679.1"/>
    </source>
</evidence>
<sequence length="872" mass="99815">MESIVSSIKREMFSQKSRKCVPKIGNPSAYDTAWLSMIEDHEKQEHGKIPLFKCCLDWILNNQKGLGFWGESFDDGFPTIDSLPATLACMVSLTKWGLGSQNIQKGIVFVHAAIEVLLKEDYINTHFPRWFIITFPSMLQLARSTGLEFKFPERIEKVISDVSLKRLQILEMNDETQFHPPLLSYLEALSSTSSNQLEIVRQLGRDGSLYQSPSATARAYMVTGNTKCLTYLKAIVRRCSNGETRLAPMDEELFQLCLVNQIQILGLAESFTKEIDEILSQIYRNLRNQGSRPAEDHNIAKKLFKDALAFRLLRLQGYDINERSFCWFLQHEDILIHIEQNCENLQSVLYNLYRATDITFPGDNEVEKARQYSKKLLEKSMKLEYHSFDDLVLSPDNHQNMIKHELVIPWISRLDHLDHRMWIEENRGAPLRTGKASFYRVSLDLENANLKQLAAENFELRQSTYRTELDELIRWAKEKGLTNMGFGRERTIYSYYATASSLYLPSQSVIRLICAKCSIAITVADDFYDEEGSMSDLKILTDAIQTWDGKYLTGHGKTIFDAVDDIVRFIASSSSTQDGSMVETELRDIWRETFRAWMTEREWSESGYVPSLEEYMEVGCISIAAHVLVLSPSCFLNPSIPIKVLKSTKYLEITNLLMASTRLLNDMQSYQKEIEQGKINYVLLYMKENPRTSIDDAIEEVKRIVNEKRKALLEIALKENQDDQNLCGTLPNKTFKQLHLGCLKGFSMFFNSSNLFDSKTALVNEINKAIFLPLNNLKEDETNLSSRKSPSKQVSGSSLSLLGELSLRNKKNDTLGTSAFLWCKKGNFKYDEQVGRSRFVGLKKTSLFDVGNGSYYTNYAPTMTITSRLCIL</sequence>
<keyword evidence="3" id="KW-0460">Magnesium</keyword>
<reference evidence="7 8" key="1">
    <citation type="submission" date="2024-01" db="EMBL/GenBank/DDBJ databases">
        <title>The complete chloroplast genome sequence of Lithospermum erythrorhizon: insights into the phylogenetic relationship among Boraginaceae species and the maternal lineages of purple gromwells.</title>
        <authorList>
            <person name="Okada T."/>
            <person name="Watanabe K."/>
        </authorList>
    </citation>
    <scope>NUCLEOTIDE SEQUENCE [LARGE SCALE GENOMIC DNA]</scope>
</reference>
<dbReference type="SUPFAM" id="SSF48576">
    <property type="entry name" value="Terpenoid synthases"/>
    <property type="match status" value="1"/>
</dbReference>
<name>A0AAV3PJ10_LITER</name>
<evidence type="ECO:0000259" key="6">
    <source>
        <dbReference type="Pfam" id="PF03936"/>
    </source>
</evidence>
<dbReference type="FunFam" id="1.10.600.10:FF:000036">
    <property type="entry name" value="cis-abienol synthase, chloroplastic"/>
    <property type="match status" value="1"/>
</dbReference>
<gene>
    <name evidence="7" type="ORF">LIER_10348</name>
</gene>
<dbReference type="PANTHER" id="PTHR31739">
    <property type="entry name" value="ENT-COPALYL DIPHOSPHATE SYNTHASE, CHLOROPLASTIC"/>
    <property type="match status" value="1"/>
</dbReference>
<dbReference type="InterPro" id="IPR001906">
    <property type="entry name" value="Terpene_synth_N"/>
</dbReference>
<dbReference type="Pfam" id="PF03936">
    <property type="entry name" value="Terpene_synth_C"/>
    <property type="match status" value="1"/>
</dbReference>
<feature type="domain" description="Terpene synthase N-terminal" evidence="5">
    <location>
        <begin position="210"/>
        <end position="385"/>
    </location>
</feature>
<dbReference type="GO" id="GO:0016102">
    <property type="term" value="P:diterpenoid biosynthetic process"/>
    <property type="evidence" value="ECO:0007669"/>
    <property type="project" value="TreeGrafter"/>
</dbReference>
<protein>
    <submittedName>
        <fullName evidence="7">Uncharacterized protein</fullName>
    </submittedName>
</protein>
<feature type="domain" description="Terpene synthase metal-binding" evidence="6">
    <location>
        <begin position="478"/>
        <end position="710"/>
    </location>
</feature>
<organism evidence="7 8">
    <name type="scientific">Lithospermum erythrorhizon</name>
    <name type="common">Purple gromwell</name>
    <name type="synonym">Lithospermum officinale var. erythrorhizon</name>
    <dbReference type="NCBI Taxonomy" id="34254"/>
    <lineage>
        <taxon>Eukaryota</taxon>
        <taxon>Viridiplantae</taxon>
        <taxon>Streptophyta</taxon>
        <taxon>Embryophyta</taxon>
        <taxon>Tracheophyta</taxon>
        <taxon>Spermatophyta</taxon>
        <taxon>Magnoliopsida</taxon>
        <taxon>eudicotyledons</taxon>
        <taxon>Gunneridae</taxon>
        <taxon>Pentapetalae</taxon>
        <taxon>asterids</taxon>
        <taxon>lamiids</taxon>
        <taxon>Boraginales</taxon>
        <taxon>Boraginaceae</taxon>
        <taxon>Boraginoideae</taxon>
        <taxon>Lithospermeae</taxon>
        <taxon>Lithospermum</taxon>
    </lineage>
</organism>
<dbReference type="Pfam" id="PF01397">
    <property type="entry name" value="Terpene_synth"/>
    <property type="match status" value="1"/>
</dbReference>
<accession>A0AAV3PJ10</accession>
<keyword evidence="8" id="KW-1185">Reference proteome</keyword>
<dbReference type="FunFam" id="1.50.10.130:FF:000002">
    <property type="entry name" value="Ent-copalyl diphosphate synthase, chloroplastic"/>
    <property type="match status" value="1"/>
</dbReference>
<comment type="caution">
    <text evidence="7">The sequence shown here is derived from an EMBL/GenBank/DDBJ whole genome shotgun (WGS) entry which is preliminary data.</text>
</comment>
<dbReference type="Gene3D" id="1.50.10.130">
    <property type="entry name" value="Terpene synthase, N-terminal domain"/>
    <property type="match status" value="1"/>
</dbReference>
<comment type="cofactor">
    <cofactor evidence="1">
        <name>Mg(2+)</name>
        <dbReference type="ChEBI" id="CHEBI:18420"/>
    </cofactor>
</comment>
<proteinExistence type="predicted"/>
<dbReference type="Gene3D" id="1.50.10.160">
    <property type="match status" value="1"/>
</dbReference>
<dbReference type="GO" id="GO:0010333">
    <property type="term" value="F:terpene synthase activity"/>
    <property type="evidence" value="ECO:0007669"/>
    <property type="project" value="InterPro"/>
</dbReference>
<dbReference type="Gene3D" id="1.10.600.10">
    <property type="entry name" value="Farnesyl Diphosphate Synthase"/>
    <property type="match status" value="1"/>
</dbReference>
<keyword evidence="2" id="KW-0479">Metal-binding</keyword>
<evidence type="ECO:0000256" key="2">
    <source>
        <dbReference type="ARBA" id="ARBA00022723"/>
    </source>
</evidence>
<dbReference type="InterPro" id="IPR008949">
    <property type="entry name" value="Isoprenoid_synthase_dom_sf"/>
</dbReference>
<evidence type="ECO:0000259" key="5">
    <source>
        <dbReference type="Pfam" id="PF01397"/>
    </source>
</evidence>
<dbReference type="EMBL" id="BAABME010001834">
    <property type="protein sequence ID" value="GAA0151679.1"/>
    <property type="molecule type" value="Genomic_DNA"/>
</dbReference>
<dbReference type="InterPro" id="IPR036965">
    <property type="entry name" value="Terpene_synth_N_sf"/>
</dbReference>
<evidence type="ECO:0000256" key="3">
    <source>
        <dbReference type="ARBA" id="ARBA00022842"/>
    </source>
</evidence>
<dbReference type="PANTHER" id="PTHR31739:SF25">
    <property type="entry name" value="(E,E)-GERANYLLINALOOL SYNTHASE"/>
    <property type="match status" value="1"/>
</dbReference>
<dbReference type="Proteomes" id="UP001454036">
    <property type="component" value="Unassembled WGS sequence"/>
</dbReference>
<evidence type="ECO:0000313" key="8">
    <source>
        <dbReference type="Proteomes" id="UP001454036"/>
    </source>
</evidence>
<dbReference type="InterPro" id="IPR050148">
    <property type="entry name" value="Terpene_synthase-like"/>
</dbReference>
<dbReference type="InterPro" id="IPR005630">
    <property type="entry name" value="Terpene_synthase_metal-bd"/>
</dbReference>
<dbReference type="SUPFAM" id="SSF48239">
    <property type="entry name" value="Terpenoid cyclases/Protein prenyltransferases"/>
    <property type="match status" value="2"/>
</dbReference>